<comment type="caution">
    <text evidence="3">The sequence shown here is derived from an EMBL/GenBank/DDBJ whole genome shotgun (WGS) entry which is preliminary data.</text>
</comment>
<protein>
    <recommendedName>
        <fullName evidence="2">DUF7210 domain-containing protein</fullName>
    </recommendedName>
</protein>
<evidence type="ECO:0000259" key="2">
    <source>
        <dbReference type="Pfam" id="PF23843"/>
    </source>
</evidence>
<proteinExistence type="predicted"/>
<dbReference type="InterPro" id="IPR055634">
    <property type="entry name" value="DUF7210"/>
</dbReference>
<keyword evidence="4" id="KW-1185">Reference proteome</keyword>
<sequence>MIGRSVPPAGAGATQAARVRTVRDMATNTTTTKKPATIAEESTDIVEARPKSTIRRAPAVVGPPLGEGQEPVTVTLSHHHTIDGIGYSPGAEIAVSPDYARRLRAQGFTART</sequence>
<evidence type="ECO:0000313" key="3">
    <source>
        <dbReference type="EMBL" id="GAA2439859.1"/>
    </source>
</evidence>
<reference evidence="3 4" key="1">
    <citation type="journal article" date="2019" name="Int. J. Syst. Evol. Microbiol.">
        <title>The Global Catalogue of Microorganisms (GCM) 10K type strain sequencing project: providing services to taxonomists for standard genome sequencing and annotation.</title>
        <authorList>
            <consortium name="The Broad Institute Genomics Platform"/>
            <consortium name="The Broad Institute Genome Sequencing Center for Infectious Disease"/>
            <person name="Wu L."/>
            <person name="Ma J."/>
        </authorList>
    </citation>
    <scope>NUCLEOTIDE SEQUENCE [LARGE SCALE GENOMIC DNA]</scope>
    <source>
        <strain evidence="3 4">JCM 6922</strain>
    </source>
</reference>
<dbReference type="Pfam" id="PF23843">
    <property type="entry name" value="DUF7210"/>
    <property type="match status" value="1"/>
</dbReference>
<feature type="region of interest" description="Disordered" evidence="1">
    <location>
        <begin position="1"/>
        <end position="30"/>
    </location>
</feature>
<dbReference type="Proteomes" id="UP001500460">
    <property type="component" value="Unassembled WGS sequence"/>
</dbReference>
<accession>A0ABN3JX44</accession>
<dbReference type="EMBL" id="BAAATK010000018">
    <property type="protein sequence ID" value="GAA2439859.1"/>
    <property type="molecule type" value="Genomic_DNA"/>
</dbReference>
<name>A0ABN3JX44_9ACTN</name>
<evidence type="ECO:0000313" key="4">
    <source>
        <dbReference type="Proteomes" id="UP001500460"/>
    </source>
</evidence>
<evidence type="ECO:0000256" key="1">
    <source>
        <dbReference type="SAM" id="MobiDB-lite"/>
    </source>
</evidence>
<feature type="domain" description="DUF7210" evidence="2">
    <location>
        <begin position="72"/>
        <end position="107"/>
    </location>
</feature>
<organism evidence="3 4">
    <name type="scientific">Streptomyces glaucus</name>
    <dbReference type="NCBI Taxonomy" id="284029"/>
    <lineage>
        <taxon>Bacteria</taxon>
        <taxon>Bacillati</taxon>
        <taxon>Actinomycetota</taxon>
        <taxon>Actinomycetes</taxon>
        <taxon>Kitasatosporales</taxon>
        <taxon>Streptomycetaceae</taxon>
        <taxon>Streptomyces</taxon>
    </lineage>
</organism>
<gene>
    <name evidence="3" type="ORF">GCM10010421_32700</name>
</gene>